<gene>
    <name evidence="1" type="ORF">AWC38_SpisGene15610</name>
</gene>
<name>A0A2B4RQS5_STYPI</name>
<dbReference type="PANTHER" id="PTHR16897">
    <property type="entry name" value="OS10G0105400 PROTEIN"/>
    <property type="match status" value="1"/>
</dbReference>
<evidence type="ECO:0000313" key="1">
    <source>
        <dbReference type="EMBL" id="PFX19961.1"/>
    </source>
</evidence>
<organism evidence="1 2">
    <name type="scientific">Stylophora pistillata</name>
    <name type="common">Smooth cauliflower coral</name>
    <dbReference type="NCBI Taxonomy" id="50429"/>
    <lineage>
        <taxon>Eukaryota</taxon>
        <taxon>Metazoa</taxon>
        <taxon>Cnidaria</taxon>
        <taxon>Anthozoa</taxon>
        <taxon>Hexacorallia</taxon>
        <taxon>Scleractinia</taxon>
        <taxon>Astrocoeniina</taxon>
        <taxon>Pocilloporidae</taxon>
        <taxon>Stylophora</taxon>
    </lineage>
</organism>
<dbReference type="OrthoDB" id="5983081at2759"/>
<dbReference type="EMBL" id="LSMT01000336">
    <property type="protein sequence ID" value="PFX19961.1"/>
    <property type="molecule type" value="Genomic_DNA"/>
</dbReference>
<dbReference type="AlphaFoldDB" id="A0A2B4RQS5"/>
<proteinExistence type="predicted"/>
<reference evidence="2" key="1">
    <citation type="journal article" date="2017" name="bioRxiv">
        <title>Comparative analysis of the genomes of Stylophora pistillata and Acropora digitifera provides evidence for extensive differences between species of corals.</title>
        <authorList>
            <person name="Voolstra C.R."/>
            <person name="Li Y."/>
            <person name="Liew Y.J."/>
            <person name="Baumgarten S."/>
            <person name="Zoccola D."/>
            <person name="Flot J.-F."/>
            <person name="Tambutte S."/>
            <person name="Allemand D."/>
            <person name="Aranda M."/>
        </authorList>
    </citation>
    <scope>NUCLEOTIDE SEQUENCE [LARGE SCALE GENOMIC DNA]</scope>
</reference>
<keyword evidence="2" id="KW-1185">Reference proteome</keyword>
<dbReference type="Proteomes" id="UP000225706">
    <property type="component" value="Unassembled WGS sequence"/>
</dbReference>
<dbReference type="PANTHER" id="PTHR16897:SF2">
    <property type="entry name" value="OS03G0226600 PROTEIN"/>
    <property type="match status" value="1"/>
</dbReference>
<protein>
    <submittedName>
        <fullName evidence="1">Uncharacterized protein</fullName>
    </submittedName>
</protein>
<evidence type="ECO:0000313" key="2">
    <source>
        <dbReference type="Proteomes" id="UP000225706"/>
    </source>
</evidence>
<sequence>MINTAKSNGFRVRSIWPIPKVVRDGIIKLVDVDYLTSAKNVGANWDPFMDDVLDPVVDYAWGIGTTPGKDDILRFTSIGLRTSVRKDLDGMVPGLEVLTLGQKYYNTIKATSSRGLSSIGTSDGFTVDSTSPRITKVTTNHRVTDQEQKTVEIHVTWSQAGDDESGIQSSAYCLGKSPLTCVGDSIPAYSSTSGVIGPFTPQSRAAYYATLIVVNRAGLTSVLSSDKLIFDTTAPSKGVVIDGIGQDIDFTDSTNTLSFQWEGFKDEESGVAGCTWALIEQSVSRNSSSFGNDTVVVRKVVESNGNLTEGSLSLIPGARYISRVTCTNGDGFSSTSSSDGVIVDVTAPAASLVRDGLSLSFDVQFQYSTSAVAAIWEPFNDHESGIASYRWGLGTSPDNVDVIDFTDVGMMTSAEAGNLTLTHGVRYYITVEATNGAGMTSHGWSDGFIVDTSSPELTELSRGSTLWLGPEEKPQASWKSFDFESGISKTAFCVGTVPNGCQVKSMTHIAYNATEITCHDCDLRHQETYYITIQVQNHAGLFALATTNEMKADFTSPSVGKVLPVADVISCVQNCSLVSKP</sequence>
<comment type="caution">
    <text evidence="1">The sequence shown here is derived from an EMBL/GenBank/DDBJ whole genome shotgun (WGS) entry which is preliminary data.</text>
</comment>
<accession>A0A2B4RQS5</accession>